<evidence type="ECO:0000313" key="5">
    <source>
        <dbReference type="Proteomes" id="UP000198287"/>
    </source>
</evidence>
<keyword evidence="1" id="KW-0336">GPI-anchor</keyword>
<evidence type="ECO:0000256" key="3">
    <source>
        <dbReference type="SAM" id="Phobius"/>
    </source>
</evidence>
<keyword evidence="3" id="KW-1133">Transmembrane helix</keyword>
<dbReference type="CDD" id="cd01301">
    <property type="entry name" value="rDP_like"/>
    <property type="match status" value="1"/>
</dbReference>
<feature type="transmembrane region" description="Helical" evidence="3">
    <location>
        <begin position="12"/>
        <end position="33"/>
    </location>
</feature>
<organism evidence="4 5">
    <name type="scientific">Folsomia candida</name>
    <name type="common">Springtail</name>
    <dbReference type="NCBI Taxonomy" id="158441"/>
    <lineage>
        <taxon>Eukaryota</taxon>
        <taxon>Metazoa</taxon>
        <taxon>Ecdysozoa</taxon>
        <taxon>Arthropoda</taxon>
        <taxon>Hexapoda</taxon>
        <taxon>Collembola</taxon>
        <taxon>Entomobryomorpha</taxon>
        <taxon>Isotomoidea</taxon>
        <taxon>Isotomidae</taxon>
        <taxon>Proisotominae</taxon>
        <taxon>Folsomia</taxon>
    </lineage>
</organism>
<dbReference type="PROSITE" id="PS51365">
    <property type="entry name" value="RENAL_DIPEPTIDASE_2"/>
    <property type="match status" value="1"/>
</dbReference>
<dbReference type="InterPro" id="IPR032466">
    <property type="entry name" value="Metal_Hydrolase"/>
</dbReference>
<gene>
    <name evidence="4" type="ORF">Fcan01_03378</name>
</gene>
<dbReference type="SUPFAM" id="SSF51556">
    <property type="entry name" value="Metallo-dependent hydrolases"/>
    <property type="match status" value="1"/>
</dbReference>
<dbReference type="PROSITE" id="PS00869">
    <property type="entry name" value="RENAL_DIPEPTIDASE_1"/>
    <property type="match status" value="1"/>
</dbReference>
<keyword evidence="5" id="KW-1185">Reference proteome</keyword>
<accession>A0A226F422</accession>
<name>A0A226F422_FOLCA</name>
<keyword evidence="1" id="KW-0449">Lipoprotein</keyword>
<comment type="similarity">
    <text evidence="1">Belongs to the metallo-dependent hydrolases superfamily. Peptidase M19 family.</text>
</comment>
<keyword evidence="1" id="KW-0224">Dipeptidase</keyword>
<keyword evidence="1" id="KW-0645">Protease</keyword>
<dbReference type="OrthoDB" id="445695at2759"/>
<protein>
    <recommendedName>
        <fullName evidence="1">Dipeptidase</fullName>
        <ecNumber evidence="1">3.4.13.19</ecNumber>
    </recommendedName>
</protein>
<comment type="cofactor">
    <cofactor evidence="1">
        <name>Zn(2+)</name>
        <dbReference type="ChEBI" id="CHEBI:29105"/>
    </cofactor>
</comment>
<dbReference type="Pfam" id="PF01244">
    <property type="entry name" value="Peptidase_M19"/>
    <property type="match status" value="1"/>
</dbReference>
<dbReference type="GO" id="GO:0006508">
    <property type="term" value="P:proteolysis"/>
    <property type="evidence" value="ECO:0007669"/>
    <property type="project" value="UniProtKB-KW"/>
</dbReference>
<keyword evidence="1" id="KW-0479">Metal-binding</keyword>
<dbReference type="Proteomes" id="UP000198287">
    <property type="component" value="Unassembled WGS sequence"/>
</dbReference>
<keyword evidence="3" id="KW-0812">Transmembrane</keyword>
<sequence>MDTYKRNRLMALILGTMVILTVLMGIIAIIYYIHEDSLPPIERAKFILERSPLIDGHNNLAYNIRRMVFNDLRKVDLKANLSQTEPWKSLNTSQTDIQRLKDGHVGGQVWVARADCESQYKDAVPITLEQIDVIKRFLDSNSDDFQLVTTVEEFEKARDDGKIASFIAVEGGHSIQSSLSVLRQYYDLGVRIFTLAHTCSTPWIDYSRADHSNKSLRIVSYSHGISHFGEDVVREMNRLGMIIDMTHSSIGAVVDVMAVSKSPIIFSHSAARTLCDTDTNVGDAILKTVRQKDALVMVSFDSNQIKCDGTDATIHDVIKHIEYIKNRATVNNIGIGSNFDGIEKTVRGLEDPSKFPDLFALLVESGKWHSFELEQLAGKNFLRVLEVKEDLKNEEPVQAFQKRSEIRKYWDRGNCTSPSSFVDPSSSIPTLPTLYTYPQNENKDPFGR</sequence>
<dbReference type="PANTHER" id="PTHR10443">
    <property type="entry name" value="MICROSOMAL DIPEPTIDASE"/>
    <property type="match status" value="1"/>
</dbReference>
<feature type="compositionally biased region" description="Low complexity" evidence="2">
    <location>
        <begin position="418"/>
        <end position="429"/>
    </location>
</feature>
<reference evidence="4 5" key="1">
    <citation type="submission" date="2015-12" db="EMBL/GenBank/DDBJ databases">
        <title>The genome of Folsomia candida.</title>
        <authorList>
            <person name="Faddeeva A."/>
            <person name="Derks M.F."/>
            <person name="Anvar Y."/>
            <person name="Smit S."/>
            <person name="Van Straalen N."/>
            <person name="Roelofs D."/>
        </authorList>
    </citation>
    <scope>NUCLEOTIDE SEQUENCE [LARGE SCALE GENOMIC DNA]</scope>
    <source>
        <strain evidence="4 5">VU population</strain>
        <tissue evidence="4">Whole body</tissue>
    </source>
</reference>
<dbReference type="EMBL" id="LNIX01000001">
    <property type="protein sequence ID" value="OXA64523.1"/>
    <property type="molecule type" value="Genomic_DNA"/>
</dbReference>
<dbReference type="InterPro" id="IPR000180">
    <property type="entry name" value="Dipep_AS"/>
</dbReference>
<dbReference type="Gene3D" id="3.20.20.140">
    <property type="entry name" value="Metal-dependent hydrolases"/>
    <property type="match status" value="1"/>
</dbReference>
<feature type="region of interest" description="Disordered" evidence="2">
    <location>
        <begin position="418"/>
        <end position="448"/>
    </location>
</feature>
<dbReference type="OMA" id="TWGNVQR"/>
<keyword evidence="1" id="KW-0482">Metalloprotease</keyword>
<keyword evidence="1" id="KW-0378">Hydrolase</keyword>
<dbReference type="AlphaFoldDB" id="A0A226F422"/>
<comment type="caution">
    <text evidence="4">The sequence shown here is derived from an EMBL/GenBank/DDBJ whole genome shotgun (WGS) entry which is preliminary data.</text>
</comment>
<keyword evidence="1" id="KW-0862">Zinc</keyword>
<keyword evidence="1" id="KW-0325">Glycoprotein</keyword>
<comment type="catalytic activity">
    <reaction evidence="1">
        <text>an L-aminoacyl-L-amino acid + H2O = 2 an L-alpha-amino acid</text>
        <dbReference type="Rhea" id="RHEA:48940"/>
        <dbReference type="ChEBI" id="CHEBI:15377"/>
        <dbReference type="ChEBI" id="CHEBI:59869"/>
        <dbReference type="ChEBI" id="CHEBI:77460"/>
        <dbReference type="EC" id="3.4.13.19"/>
    </reaction>
</comment>
<comment type="subunit">
    <text evidence="1">Homodimer; disulfide-linked.</text>
</comment>
<dbReference type="GO" id="GO:0098552">
    <property type="term" value="C:side of membrane"/>
    <property type="evidence" value="ECO:0007669"/>
    <property type="project" value="UniProtKB-KW"/>
</dbReference>
<dbReference type="PANTHER" id="PTHR10443:SF12">
    <property type="entry name" value="DIPEPTIDASE"/>
    <property type="match status" value="1"/>
</dbReference>
<proteinExistence type="inferred from homology"/>
<dbReference type="InterPro" id="IPR008257">
    <property type="entry name" value="Pept_M19"/>
</dbReference>
<evidence type="ECO:0000313" key="4">
    <source>
        <dbReference type="EMBL" id="OXA64523.1"/>
    </source>
</evidence>
<keyword evidence="3" id="KW-0472">Membrane</keyword>
<keyword evidence="1" id="KW-1015">Disulfide bond</keyword>
<dbReference type="GO" id="GO:0046872">
    <property type="term" value="F:metal ion binding"/>
    <property type="evidence" value="ECO:0007669"/>
    <property type="project" value="UniProtKB-UniRule"/>
</dbReference>
<dbReference type="GO" id="GO:0070573">
    <property type="term" value="F:metallodipeptidase activity"/>
    <property type="evidence" value="ECO:0007669"/>
    <property type="project" value="InterPro"/>
</dbReference>
<evidence type="ECO:0000256" key="2">
    <source>
        <dbReference type="SAM" id="MobiDB-lite"/>
    </source>
</evidence>
<evidence type="ECO:0000256" key="1">
    <source>
        <dbReference type="RuleBase" id="RU341113"/>
    </source>
</evidence>
<comment type="subcellular location">
    <subcellularLocation>
        <location evidence="1">Membrane</location>
        <topology evidence="1">Lipid-anchor</topology>
        <topology evidence="1">GPI-anchor</topology>
    </subcellularLocation>
</comment>
<dbReference type="EC" id="3.4.13.19" evidence="1"/>